<dbReference type="InterPro" id="IPR038763">
    <property type="entry name" value="DHH_sf"/>
</dbReference>
<comment type="caution">
    <text evidence="7">The sequence shown here is derived from an EMBL/GenBank/DDBJ whole genome shotgun (WGS) entry which is preliminary data.</text>
</comment>
<reference evidence="7" key="1">
    <citation type="submission" date="2022-04" db="EMBL/GenBank/DDBJ databases">
        <title>Carnegiea gigantea Genome sequencing and assembly v2.</title>
        <authorList>
            <person name="Copetti D."/>
            <person name="Sanderson M.J."/>
            <person name="Burquez A."/>
            <person name="Wojciechowski M.F."/>
        </authorList>
    </citation>
    <scope>NUCLEOTIDE SEQUENCE</scope>
    <source>
        <strain evidence="7">SGP5-SGP5p</strain>
        <tissue evidence="7">Aerial part</tissue>
    </source>
</reference>
<dbReference type="PANTHER" id="PTHR46922">
    <property type="entry name" value="DHHA1 DOMAIN PROTEIN"/>
    <property type="match status" value="1"/>
</dbReference>
<feature type="compositionally biased region" description="Low complexity" evidence="5">
    <location>
        <begin position="33"/>
        <end position="56"/>
    </location>
</feature>
<dbReference type="Pfam" id="PF03479">
    <property type="entry name" value="PCC"/>
    <property type="match status" value="1"/>
</dbReference>
<evidence type="ECO:0000313" key="7">
    <source>
        <dbReference type="EMBL" id="KAJ8450141.1"/>
    </source>
</evidence>
<dbReference type="FunFam" id="3.30.1330.80:FF:000001">
    <property type="entry name" value="AT-hook motif nuclear-localized protein"/>
    <property type="match status" value="1"/>
</dbReference>
<evidence type="ECO:0000256" key="2">
    <source>
        <dbReference type="ARBA" id="ARBA00023015"/>
    </source>
</evidence>
<dbReference type="Gene3D" id="3.10.310.30">
    <property type="match status" value="1"/>
</dbReference>
<evidence type="ECO:0000313" key="8">
    <source>
        <dbReference type="Proteomes" id="UP001153076"/>
    </source>
</evidence>
<dbReference type="Proteomes" id="UP001153076">
    <property type="component" value="Unassembled WGS sequence"/>
</dbReference>
<dbReference type="EMBL" id="JAKOGI010000017">
    <property type="protein sequence ID" value="KAJ8450141.1"/>
    <property type="molecule type" value="Genomic_DNA"/>
</dbReference>
<accession>A0A9Q1KWJ9</accession>
<evidence type="ECO:0000256" key="3">
    <source>
        <dbReference type="ARBA" id="ARBA00023125"/>
    </source>
</evidence>
<organism evidence="7 8">
    <name type="scientific">Carnegiea gigantea</name>
    <dbReference type="NCBI Taxonomy" id="171969"/>
    <lineage>
        <taxon>Eukaryota</taxon>
        <taxon>Viridiplantae</taxon>
        <taxon>Streptophyta</taxon>
        <taxon>Embryophyta</taxon>
        <taxon>Tracheophyta</taxon>
        <taxon>Spermatophyta</taxon>
        <taxon>Magnoliopsida</taxon>
        <taxon>eudicotyledons</taxon>
        <taxon>Gunneridae</taxon>
        <taxon>Pentapetalae</taxon>
        <taxon>Caryophyllales</taxon>
        <taxon>Cactineae</taxon>
        <taxon>Cactaceae</taxon>
        <taxon>Cactoideae</taxon>
        <taxon>Echinocereeae</taxon>
        <taxon>Carnegiea</taxon>
    </lineage>
</organism>
<dbReference type="PROSITE" id="PS51742">
    <property type="entry name" value="PPC"/>
    <property type="match status" value="1"/>
</dbReference>
<feature type="compositionally biased region" description="Low complexity" evidence="5">
    <location>
        <begin position="1"/>
        <end position="14"/>
    </location>
</feature>
<dbReference type="GO" id="GO:0005634">
    <property type="term" value="C:nucleus"/>
    <property type="evidence" value="ECO:0007669"/>
    <property type="project" value="UniProtKB-SubCell"/>
</dbReference>
<sequence length="635" mass="68685">MTAHLNLHLNPHNHQYNHHPFLHHQPPPPAPPSDSAEQSSSSDAKPPTAAADTTTAEGGGGEVRRRPRGRPAGSKNKPKPPIIITRDSANALRSHVIEIAAASDVIDCITAFAHRRQRGICILSGTGTVANVTLRQPGAAANVTLQGRFEILSLSGSFLPPPAPPAASGISVYLAGGQGQVVGGGVVGPLLAAGPVVIIAASFGNAAYERLPLEEDEEQPPPLGGGGMTQVQGFPPNMLPPEPAFWGFILFIFIVGLSFDLALDATMPHESESIPSPLVLFCIQFLGKRLGSNKEEGIGPITAAMNNAVKKSAVLYHYPCPDGTFAALAAHLYFSATSSPAVFFPNTVYSPIKAEQLPLHEIRDVYLLDFVGPSDFVQELSSMAEKVTVLDHHKTALEALGNKASLGKNVMTIIDMARSGATIAYDYFKQKLSEGNTGSHESTLSEFDRMRKLYDYIEDADLWKWRLENSKAFSSGLKDLKIEYDFRLNPALFQQLLALDLESVISQGMMSLAHKQKLISEALEQSFEIALGGGEFGRCLAVNADEALSELRSELGNQLACKSQDRNLRGIGAIVYRVPEIENDEMLKISLRSVKDEDTTPISEKYGGGGHRNASSFMLSSADFERWKAHSRWFQ</sequence>
<dbReference type="SUPFAM" id="SSF117856">
    <property type="entry name" value="AF0104/ALDC/Ptd012-like"/>
    <property type="match status" value="1"/>
</dbReference>
<dbReference type="AlphaFoldDB" id="A0A9Q1KWJ9"/>
<dbReference type="OrthoDB" id="443832at2759"/>
<keyword evidence="2" id="KW-0805">Transcription regulation</keyword>
<evidence type="ECO:0000256" key="1">
    <source>
        <dbReference type="ARBA" id="ARBA00004123"/>
    </source>
</evidence>
<dbReference type="InterPro" id="IPR005175">
    <property type="entry name" value="PPC_dom"/>
</dbReference>
<comment type="subcellular location">
    <subcellularLocation>
        <location evidence="1">Nucleus</location>
    </subcellularLocation>
</comment>
<dbReference type="GO" id="GO:0003677">
    <property type="term" value="F:DNA binding"/>
    <property type="evidence" value="ECO:0007669"/>
    <property type="project" value="UniProtKB-KW"/>
</dbReference>
<evidence type="ECO:0000256" key="5">
    <source>
        <dbReference type="SAM" id="MobiDB-lite"/>
    </source>
</evidence>
<gene>
    <name evidence="7" type="ORF">Cgig2_033335</name>
</gene>
<feature type="region of interest" description="Disordered" evidence="5">
    <location>
        <begin position="1"/>
        <end position="83"/>
    </location>
</feature>
<dbReference type="Gene3D" id="3.30.1330.80">
    <property type="entry name" value="Hypothetical protein, similar to alpha- acetolactate decarboxylase, domain 2"/>
    <property type="match status" value="1"/>
</dbReference>
<dbReference type="CDD" id="cd11378">
    <property type="entry name" value="DUF296"/>
    <property type="match status" value="1"/>
</dbReference>
<feature type="domain" description="PPC" evidence="6">
    <location>
        <begin position="89"/>
        <end position="224"/>
    </location>
</feature>
<protein>
    <recommendedName>
        <fullName evidence="6">PPC domain-containing protein</fullName>
    </recommendedName>
</protein>
<evidence type="ECO:0000256" key="4">
    <source>
        <dbReference type="ARBA" id="ARBA00023163"/>
    </source>
</evidence>
<keyword evidence="3" id="KW-0238">DNA-binding</keyword>
<dbReference type="SUPFAM" id="SSF64182">
    <property type="entry name" value="DHH phosphoesterases"/>
    <property type="match status" value="1"/>
</dbReference>
<evidence type="ECO:0000259" key="6">
    <source>
        <dbReference type="PROSITE" id="PS51742"/>
    </source>
</evidence>
<keyword evidence="8" id="KW-1185">Reference proteome</keyword>
<proteinExistence type="predicted"/>
<dbReference type="PANTHER" id="PTHR46922:SF4">
    <property type="entry name" value="DHHA1 DOMAIN PROTEIN"/>
    <property type="match status" value="1"/>
</dbReference>
<name>A0A9Q1KWJ9_9CARY</name>
<keyword evidence="4" id="KW-0804">Transcription</keyword>